<keyword evidence="2" id="KW-1185">Reference proteome</keyword>
<gene>
    <name evidence="1" type="ORF">HCJ94_22320</name>
</gene>
<evidence type="ECO:0000313" key="1">
    <source>
        <dbReference type="EMBL" id="NJP34642.1"/>
    </source>
</evidence>
<protein>
    <submittedName>
        <fullName evidence="1">Uncharacterized protein</fullName>
    </submittedName>
</protein>
<organism evidence="1 2">
    <name type="scientific">Micromonospora thermarum</name>
    <dbReference type="NCBI Taxonomy" id="2720024"/>
    <lineage>
        <taxon>Bacteria</taxon>
        <taxon>Bacillati</taxon>
        <taxon>Actinomycetota</taxon>
        <taxon>Actinomycetes</taxon>
        <taxon>Micromonosporales</taxon>
        <taxon>Micromonosporaceae</taxon>
        <taxon>Micromonospora</taxon>
    </lineage>
</organism>
<comment type="caution">
    <text evidence="1">The sequence shown here is derived from an EMBL/GenBank/DDBJ whole genome shotgun (WGS) entry which is preliminary data.</text>
</comment>
<proteinExistence type="predicted"/>
<dbReference type="Proteomes" id="UP000783871">
    <property type="component" value="Unassembled WGS sequence"/>
</dbReference>
<reference evidence="1 2" key="1">
    <citation type="submission" date="2020-03" db="EMBL/GenBank/DDBJ databases">
        <title>WGS of actinomycetes isolated from Thailand.</title>
        <authorList>
            <person name="Thawai C."/>
        </authorList>
    </citation>
    <scope>NUCLEOTIDE SEQUENCE [LARGE SCALE GENOMIC DNA]</scope>
    <source>
        <strain evidence="1 2">HSS6-12</strain>
    </source>
</reference>
<accession>A0ABX0ZBN9</accession>
<dbReference type="EMBL" id="JAATEO010000027">
    <property type="protein sequence ID" value="NJP34642.1"/>
    <property type="molecule type" value="Genomic_DNA"/>
</dbReference>
<name>A0ABX0ZBN9_9ACTN</name>
<dbReference type="RefSeq" id="WP_168002997.1">
    <property type="nucleotide sequence ID" value="NZ_JAATEO010000027.1"/>
</dbReference>
<sequence length="78" mass="9177">MELLLLPCLLYLLVLFAVATWRAIYLTREQLRHRRALAVARETAEEHKTADECEALPEETLAMVREMVKRNKAKRRAR</sequence>
<evidence type="ECO:0000313" key="2">
    <source>
        <dbReference type="Proteomes" id="UP000783871"/>
    </source>
</evidence>